<name>A0A1H7SR47_9NOCA</name>
<dbReference type="RefSeq" id="WP_027502226.1">
    <property type="nucleotide sequence ID" value="NZ_FOAW01000014.1"/>
</dbReference>
<evidence type="ECO:0000256" key="3">
    <source>
        <dbReference type="ARBA" id="ARBA00022801"/>
    </source>
</evidence>
<feature type="compositionally biased region" description="Low complexity" evidence="5">
    <location>
        <begin position="158"/>
        <end position="174"/>
    </location>
</feature>
<evidence type="ECO:0000256" key="5">
    <source>
        <dbReference type="SAM" id="MobiDB-lite"/>
    </source>
</evidence>
<dbReference type="GO" id="GO:0006508">
    <property type="term" value="P:proteolysis"/>
    <property type="evidence" value="ECO:0007669"/>
    <property type="project" value="UniProtKB-KW"/>
</dbReference>
<evidence type="ECO:0000256" key="6">
    <source>
        <dbReference type="SAM" id="SignalP"/>
    </source>
</evidence>
<accession>A0A1H7SR47</accession>
<dbReference type="SUPFAM" id="SSF54001">
    <property type="entry name" value="Cysteine proteinases"/>
    <property type="match status" value="1"/>
</dbReference>
<dbReference type="InterPro" id="IPR000064">
    <property type="entry name" value="NLP_P60_dom"/>
</dbReference>
<feature type="signal peptide" evidence="6">
    <location>
        <begin position="1"/>
        <end position="25"/>
    </location>
</feature>
<dbReference type="AlphaFoldDB" id="A0A1H7SR47"/>
<reference evidence="9" key="1">
    <citation type="submission" date="2016-10" db="EMBL/GenBank/DDBJ databases">
        <authorList>
            <person name="Varghese N."/>
            <person name="Submissions S."/>
        </authorList>
    </citation>
    <scope>NUCLEOTIDE SEQUENCE [LARGE SCALE GENOMIC DNA]</scope>
    <source>
        <strain evidence="9">DSM 44675</strain>
    </source>
</reference>
<sequence length="350" mass="36734">MASQRLKRSTSAVLATGLLSLAAVAVPAGTATADPALENPTAALEKLSELSRTSEQTNEALHNAQIDLESKTAVQRDAEARHAADEHLLTEAKARIAQFQPAVDKLTTASYQGARVNRLFAVMISDSPQQLLDQMSTLSVLSADTAAQVGHFKQATDEAATAAEASRQSADAARTATEQARSISDDLQNKQSDLQAQIAQVTQAFGALSSSEKSALAGTPFPPGFDPQTILKGLTPGSNSGALQAGMTQVGKPYVWGATGPDGYDCSGLMVWAYKQIGKTLPRSSQAQAAGGVPVSRSELQPGDLVLFYPDISHVGMYAGNGNILHASTFGVPVKVAPMDAYPFYGARRY</sequence>
<dbReference type="OrthoDB" id="5177647at2"/>
<feature type="domain" description="NlpC/P60" evidence="7">
    <location>
        <begin position="236"/>
        <end position="350"/>
    </location>
</feature>
<keyword evidence="4" id="KW-0788">Thiol protease</keyword>
<organism evidence="8 9">
    <name type="scientific">Rhodococcus maanshanensis</name>
    <dbReference type="NCBI Taxonomy" id="183556"/>
    <lineage>
        <taxon>Bacteria</taxon>
        <taxon>Bacillati</taxon>
        <taxon>Actinomycetota</taxon>
        <taxon>Actinomycetes</taxon>
        <taxon>Mycobacteriales</taxon>
        <taxon>Nocardiaceae</taxon>
        <taxon>Rhodococcus</taxon>
    </lineage>
</organism>
<dbReference type="PROSITE" id="PS51935">
    <property type="entry name" value="NLPC_P60"/>
    <property type="match status" value="1"/>
</dbReference>
<dbReference type="GO" id="GO:0008234">
    <property type="term" value="F:cysteine-type peptidase activity"/>
    <property type="evidence" value="ECO:0007669"/>
    <property type="project" value="UniProtKB-KW"/>
</dbReference>
<dbReference type="InterPro" id="IPR038765">
    <property type="entry name" value="Papain-like_cys_pep_sf"/>
</dbReference>
<keyword evidence="2" id="KW-0645">Protease</keyword>
<protein>
    <submittedName>
        <fullName evidence="8">Cell wall-associated hydrolase, NlpC family</fullName>
    </submittedName>
</protein>
<evidence type="ECO:0000256" key="2">
    <source>
        <dbReference type="ARBA" id="ARBA00022670"/>
    </source>
</evidence>
<comment type="similarity">
    <text evidence="1">Belongs to the peptidase C40 family.</text>
</comment>
<evidence type="ECO:0000256" key="4">
    <source>
        <dbReference type="ARBA" id="ARBA00022807"/>
    </source>
</evidence>
<dbReference type="Proteomes" id="UP000198677">
    <property type="component" value="Unassembled WGS sequence"/>
</dbReference>
<keyword evidence="6" id="KW-0732">Signal</keyword>
<dbReference type="EMBL" id="FOAW01000014">
    <property type="protein sequence ID" value="SEL75003.1"/>
    <property type="molecule type" value="Genomic_DNA"/>
</dbReference>
<dbReference type="PANTHER" id="PTHR47359:SF3">
    <property type="entry name" value="NLP_P60 DOMAIN-CONTAINING PROTEIN-RELATED"/>
    <property type="match status" value="1"/>
</dbReference>
<feature type="chain" id="PRO_5039719122" evidence="6">
    <location>
        <begin position="26"/>
        <end position="350"/>
    </location>
</feature>
<evidence type="ECO:0000259" key="7">
    <source>
        <dbReference type="PROSITE" id="PS51935"/>
    </source>
</evidence>
<evidence type="ECO:0000256" key="1">
    <source>
        <dbReference type="ARBA" id="ARBA00007074"/>
    </source>
</evidence>
<evidence type="ECO:0000313" key="8">
    <source>
        <dbReference type="EMBL" id="SEL75003.1"/>
    </source>
</evidence>
<dbReference type="PANTHER" id="PTHR47359">
    <property type="entry name" value="PEPTIDOGLYCAN DL-ENDOPEPTIDASE CWLO"/>
    <property type="match status" value="1"/>
</dbReference>
<keyword evidence="3 8" id="KW-0378">Hydrolase</keyword>
<dbReference type="Pfam" id="PF00877">
    <property type="entry name" value="NLPC_P60"/>
    <property type="match status" value="1"/>
</dbReference>
<dbReference type="Gene3D" id="3.90.1720.10">
    <property type="entry name" value="endopeptidase domain like (from Nostoc punctiforme)"/>
    <property type="match status" value="1"/>
</dbReference>
<feature type="region of interest" description="Disordered" evidence="5">
    <location>
        <begin position="158"/>
        <end position="186"/>
    </location>
</feature>
<evidence type="ECO:0000313" key="9">
    <source>
        <dbReference type="Proteomes" id="UP000198677"/>
    </source>
</evidence>
<keyword evidence="9" id="KW-1185">Reference proteome</keyword>
<dbReference type="InterPro" id="IPR051794">
    <property type="entry name" value="PG_Endopeptidase_C40"/>
</dbReference>
<gene>
    <name evidence="8" type="ORF">SAMN05444583_11412</name>
</gene>
<proteinExistence type="inferred from homology"/>